<organism evidence="2 3">
    <name type="scientific">Ktedonobacter racemifer DSM 44963</name>
    <dbReference type="NCBI Taxonomy" id="485913"/>
    <lineage>
        <taxon>Bacteria</taxon>
        <taxon>Bacillati</taxon>
        <taxon>Chloroflexota</taxon>
        <taxon>Ktedonobacteria</taxon>
        <taxon>Ktedonobacterales</taxon>
        <taxon>Ktedonobacteraceae</taxon>
        <taxon>Ktedonobacter</taxon>
    </lineage>
</organism>
<feature type="region of interest" description="Disordered" evidence="1">
    <location>
        <begin position="53"/>
        <end position="97"/>
    </location>
</feature>
<dbReference type="Proteomes" id="UP000004508">
    <property type="component" value="Unassembled WGS sequence"/>
</dbReference>
<gene>
    <name evidence="2" type="ORF">Krac_9929</name>
</gene>
<evidence type="ECO:0000313" key="2">
    <source>
        <dbReference type="EMBL" id="EFH88459.1"/>
    </source>
</evidence>
<dbReference type="InParanoid" id="D6TE86"/>
<comment type="caution">
    <text evidence="2">The sequence shown here is derived from an EMBL/GenBank/DDBJ whole genome shotgun (WGS) entry which is preliminary data.</text>
</comment>
<accession>D6TE86</accession>
<evidence type="ECO:0000256" key="1">
    <source>
        <dbReference type="SAM" id="MobiDB-lite"/>
    </source>
</evidence>
<dbReference type="EMBL" id="ADVG01000001">
    <property type="protein sequence ID" value="EFH88459.1"/>
    <property type="molecule type" value="Genomic_DNA"/>
</dbReference>
<proteinExistence type="predicted"/>
<feature type="compositionally biased region" description="Low complexity" evidence="1">
    <location>
        <begin position="86"/>
        <end position="97"/>
    </location>
</feature>
<protein>
    <submittedName>
        <fullName evidence="2">Uncharacterized protein</fullName>
    </submittedName>
</protein>
<name>D6TE86_KTERA</name>
<feature type="compositionally biased region" description="Polar residues" evidence="1">
    <location>
        <begin position="54"/>
        <end position="73"/>
    </location>
</feature>
<evidence type="ECO:0000313" key="3">
    <source>
        <dbReference type="Proteomes" id="UP000004508"/>
    </source>
</evidence>
<dbReference type="AlphaFoldDB" id="D6TE86"/>
<reference evidence="2 3" key="1">
    <citation type="journal article" date="2011" name="Stand. Genomic Sci.">
        <title>Non-contiguous finished genome sequence and contextual data of the filamentous soil bacterium Ktedonobacter racemifer type strain (SOSP1-21).</title>
        <authorList>
            <person name="Chang Y.J."/>
            <person name="Land M."/>
            <person name="Hauser L."/>
            <person name="Chertkov O."/>
            <person name="Del Rio T.G."/>
            <person name="Nolan M."/>
            <person name="Copeland A."/>
            <person name="Tice H."/>
            <person name="Cheng J.F."/>
            <person name="Lucas S."/>
            <person name="Han C."/>
            <person name="Goodwin L."/>
            <person name="Pitluck S."/>
            <person name="Ivanova N."/>
            <person name="Ovchinikova G."/>
            <person name="Pati A."/>
            <person name="Chen A."/>
            <person name="Palaniappan K."/>
            <person name="Mavromatis K."/>
            <person name="Liolios K."/>
            <person name="Brettin T."/>
            <person name="Fiebig A."/>
            <person name="Rohde M."/>
            <person name="Abt B."/>
            <person name="Goker M."/>
            <person name="Detter J.C."/>
            <person name="Woyke T."/>
            <person name="Bristow J."/>
            <person name="Eisen J.A."/>
            <person name="Markowitz V."/>
            <person name="Hugenholtz P."/>
            <person name="Kyrpides N.C."/>
            <person name="Klenk H.P."/>
            <person name="Lapidus A."/>
        </authorList>
    </citation>
    <scope>NUCLEOTIDE SEQUENCE [LARGE SCALE GENOMIC DNA]</scope>
    <source>
        <strain evidence="3">DSM 44963</strain>
    </source>
</reference>
<keyword evidence="3" id="KW-1185">Reference proteome</keyword>
<sequence length="97" mass="10578">MLSETEVKRLEELSEEMIKEIENTATSAEAAVVYGKIGRACSRALAQEAARSALRTTRTQHTTKFQSARQTCLQARKGGNGTTASQPQPAQGQQRRA</sequence>
<dbReference type="RefSeq" id="WP_007904475.1">
    <property type="nucleotide sequence ID" value="NZ_ADVG01000001.1"/>
</dbReference>